<feature type="transmembrane region" description="Helical" evidence="1">
    <location>
        <begin position="140"/>
        <end position="161"/>
    </location>
</feature>
<protein>
    <submittedName>
        <fullName evidence="2">Uncharacterized protein</fullName>
    </submittedName>
</protein>
<dbReference type="RefSeq" id="WP_204940827.1">
    <property type="nucleotide sequence ID" value="NZ_JAFBBP010000001.1"/>
</dbReference>
<feature type="transmembrane region" description="Helical" evidence="1">
    <location>
        <begin position="21"/>
        <end position="43"/>
    </location>
</feature>
<organism evidence="2 3">
    <name type="scientific">Micromonospora luteifusca</name>
    <dbReference type="NCBI Taxonomy" id="709860"/>
    <lineage>
        <taxon>Bacteria</taxon>
        <taxon>Bacillati</taxon>
        <taxon>Actinomycetota</taxon>
        <taxon>Actinomycetes</taxon>
        <taxon>Micromonosporales</taxon>
        <taxon>Micromonosporaceae</taxon>
        <taxon>Micromonospora</taxon>
    </lineage>
</organism>
<keyword evidence="3" id="KW-1185">Reference proteome</keyword>
<feature type="transmembrane region" description="Helical" evidence="1">
    <location>
        <begin position="49"/>
        <end position="68"/>
    </location>
</feature>
<name>A0ABS2LMK4_9ACTN</name>
<evidence type="ECO:0000313" key="3">
    <source>
        <dbReference type="Proteomes" id="UP000764837"/>
    </source>
</evidence>
<gene>
    <name evidence="2" type="ORF">JOD64_000655</name>
</gene>
<reference evidence="2 3" key="1">
    <citation type="submission" date="2021-01" db="EMBL/GenBank/DDBJ databases">
        <title>Sequencing the genomes of 1000 actinobacteria strains.</title>
        <authorList>
            <person name="Klenk H.-P."/>
        </authorList>
    </citation>
    <scope>NUCLEOTIDE SEQUENCE [LARGE SCALE GENOMIC DNA]</scope>
    <source>
        <strain evidence="2 3">DSM 100204</strain>
    </source>
</reference>
<evidence type="ECO:0000313" key="2">
    <source>
        <dbReference type="EMBL" id="MBM7489433.1"/>
    </source>
</evidence>
<feature type="transmembrane region" description="Helical" evidence="1">
    <location>
        <begin position="89"/>
        <end position="109"/>
    </location>
</feature>
<comment type="caution">
    <text evidence="2">The sequence shown here is derived from an EMBL/GenBank/DDBJ whole genome shotgun (WGS) entry which is preliminary data.</text>
</comment>
<accession>A0ABS2LMK4</accession>
<keyword evidence="1" id="KW-0812">Transmembrane</keyword>
<sequence>MSADTGARQLGGESVNRRGPLAMGVVTMIVYGLLWLIVGVTGLPVPTGVRLALGLAAVVGAGVLLVAGRRLRARGPARVRRVRPHSMRWFHLVNLAQTALIVAAVFGLLRAGSPGLIVVAVCLVVGLHFLPLARIFDVPGYWWTGALLILVAAAGATAYGLDTGNETVRAVVGLPAAVALWSTALDVSRRG</sequence>
<feature type="transmembrane region" description="Helical" evidence="1">
    <location>
        <begin position="115"/>
        <end position="133"/>
    </location>
</feature>
<proteinExistence type="predicted"/>
<keyword evidence="1" id="KW-1133">Transmembrane helix</keyword>
<evidence type="ECO:0000256" key="1">
    <source>
        <dbReference type="SAM" id="Phobius"/>
    </source>
</evidence>
<dbReference type="EMBL" id="JAFBBP010000001">
    <property type="protein sequence ID" value="MBM7489433.1"/>
    <property type="molecule type" value="Genomic_DNA"/>
</dbReference>
<dbReference type="Proteomes" id="UP000764837">
    <property type="component" value="Unassembled WGS sequence"/>
</dbReference>
<keyword evidence="1" id="KW-0472">Membrane</keyword>